<reference evidence="2" key="3">
    <citation type="submission" date="2022-09" db="EMBL/GenBank/DDBJ databases">
        <title>Draft genome sequence of Coprococcus comes strain 31264.</title>
        <authorList>
            <person name="Atsushi H."/>
            <person name="Moriya O."/>
            <person name="Mitsuo S."/>
        </authorList>
    </citation>
    <scope>NUCLEOTIDE SEQUENCE</scope>
    <source>
        <strain evidence="2">JCM 31264</strain>
    </source>
</reference>
<reference evidence="2" key="4">
    <citation type="submission" date="2022-11" db="EMBL/GenBank/DDBJ databases">
        <title>Draft genome sequence of Coprococcus comes strain 31264.</title>
        <authorList>
            <person name="Hisatomi A."/>
            <person name="Ohkuma M."/>
            <person name="Sakamoto M."/>
        </authorList>
    </citation>
    <scope>NUCLEOTIDE SEQUENCE</scope>
    <source>
        <strain evidence="2">JCM 31264</strain>
    </source>
</reference>
<accession>A0A174AFB3</accession>
<organism evidence="3 4">
    <name type="scientific">Coprococcus comes</name>
    <dbReference type="NCBI Taxonomy" id="410072"/>
    <lineage>
        <taxon>Bacteria</taxon>
        <taxon>Bacillati</taxon>
        <taxon>Bacillota</taxon>
        <taxon>Clostridia</taxon>
        <taxon>Lachnospirales</taxon>
        <taxon>Lachnospiraceae</taxon>
        <taxon>Coprococcus</taxon>
    </lineage>
</organism>
<feature type="domain" description="Bro-N" evidence="1">
    <location>
        <begin position="15"/>
        <end position="108"/>
    </location>
</feature>
<evidence type="ECO:0000259" key="1">
    <source>
        <dbReference type="Pfam" id="PF02498"/>
    </source>
</evidence>
<dbReference type="NCBIfam" id="NF008573">
    <property type="entry name" value="PRK11525.1"/>
    <property type="match status" value="1"/>
</dbReference>
<comment type="caution">
    <text evidence="3">The sequence shown here is derived from an EMBL/GenBank/DDBJ whole genome shotgun (WGS) entry which is preliminary data.</text>
</comment>
<evidence type="ECO:0000313" key="4">
    <source>
        <dbReference type="Proteomes" id="UP000554488"/>
    </source>
</evidence>
<gene>
    <name evidence="3" type="primary">dinD</name>
    <name evidence="2" type="ORF">comes_02380</name>
    <name evidence="3" type="ORF">HUU93_10240</name>
</gene>
<dbReference type="RefSeq" id="WP_055247963.1">
    <property type="nucleotide sequence ID" value="NZ_BSCI01000001.1"/>
</dbReference>
<dbReference type="EMBL" id="JABWDC010000038">
    <property type="protein sequence ID" value="NUN86971.1"/>
    <property type="molecule type" value="Genomic_DNA"/>
</dbReference>
<dbReference type="InterPro" id="IPR003497">
    <property type="entry name" value="BRO_N_domain"/>
</dbReference>
<dbReference type="AlphaFoldDB" id="A0A174AFB3"/>
<name>A0A174AFB3_9FIRM</name>
<dbReference type="Pfam" id="PF02498">
    <property type="entry name" value="Bro-N"/>
    <property type="match status" value="1"/>
</dbReference>
<dbReference type="EMBL" id="BSCI01000001">
    <property type="protein sequence ID" value="GLG85693.1"/>
    <property type="molecule type" value="Genomic_DNA"/>
</dbReference>
<reference evidence="3 4" key="2">
    <citation type="submission" date="2020-07" db="EMBL/GenBank/DDBJ databases">
        <title>Bacterial metabolism rescues the inhibition of intestinal drug absorption by food and drug additives.</title>
        <authorList>
            <person name="Zou L."/>
            <person name="Spanogiannopoulos P."/>
            <person name="Chien H.-C."/>
            <person name="Pieper L.M."/>
            <person name="Cai W."/>
            <person name="Khuri N."/>
            <person name="Pottel J."/>
            <person name="Vora B."/>
            <person name="Ni Z."/>
            <person name="Tsakalozou E."/>
            <person name="Zhang W."/>
            <person name="Shoichet B.K."/>
            <person name="Giacomini K.M."/>
            <person name="Turnbaugh P.J."/>
        </authorList>
    </citation>
    <scope>NUCLEOTIDE SEQUENCE [LARGE SCALE GENOMIC DNA]</scope>
    <source>
        <strain evidence="3 4">F22</strain>
    </source>
</reference>
<protein>
    <submittedName>
        <fullName evidence="3">DNA damage-inducible protein D</fullName>
    </submittedName>
</protein>
<dbReference type="Proteomes" id="UP000554488">
    <property type="component" value="Unassembled WGS sequence"/>
</dbReference>
<evidence type="ECO:0000313" key="2">
    <source>
        <dbReference type="EMBL" id="GLG85693.1"/>
    </source>
</evidence>
<reference evidence="3 4" key="1">
    <citation type="submission" date="2020-04" db="EMBL/GenBank/DDBJ databases">
        <authorList>
            <person name="Pieper L."/>
        </authorList>
    </citation>
    <scope>NUCLEOTIDE SEQUENCE [LARGE SCALE GENOMIC DNA]</scope>
    <source>
        <strain evidence="3 4">F22</strain>
    </source>
</reference>
<dbReference type="Proteomes" id="UP001145109">
    <property type="component" value="Unassembled WGS sequence"/>
</dbReference>
<proteinExistence type="predicted"/>
<evidence type="ECO:0000313" key="3">
    <source>
        <dbReference type="EMBL" id="NUN86971.1"/>
    </source>
</evidence>
<sequence length="281" mass="32513">MEKKMIMNYKKRFDEIRHEENGVEFWYARELMHLLDYSKWQNFENVLLKAKVACANNGIVVEDHFADASKMVILGSGANREVEDYMLTRYACYLIAENGDPRKEQIAFAQSYFAVQTRKQELIEERISYIERTEARGKLRESEKRLSQNIYERGVDDAGFGRIRSKGDQALFGGFTTKQMKERLGVQDKRPLADFLPTLTIAAKNLATEMTNYNVEEKDLQGETAITVEHVENNTSVRDMLGQRGIKPENLPASEDIKKLERRVKREEKKLAEQSGKLTNE</sequence>